<gene>
    <name evidence="11" type="ORF">VP01_937g2</name>
</gene>
<dbReference type="SMART" id="SM00702">
    <property type="entry name" value="P4Hc"/>
    <property type="match status" value="1"/>
</dbReference>
<dbReference type="GO" id="GO:0031418">
    <property type="term" value="F:L-ascorbic acid binding"/>
    <property type="evidence" value="ECO:0007669"/>
    <property type="project" value="UniProtKB-KW"/>
</dbReference>
<protein>
    <recommendedName>
        <fullName evidence="10">Fe2OG dioxygenase domain-containing protein</fullName>
    </recommendedName>
</protein>
<comment type="caution">
    <text evidence="11">The sequence shown here is derived from an EMBL/GenBank/DDBJ whole genome shotgun (WGS) entry which is preliminary data.</text>
</comment>
<dbReference type="Gene3D" id="2.60.120.620">
    <property type="entry name" value="q2cbj1_9rhob like domain"/>
    <property type="match status" value="1"/>
</dbReference>
<dbReference type="GO" id="GO:0006449">
    <property type="term" value="P:regulation of translational termination"/>
    <property type="evidence" value="ECO:0007669"/>
    <property type="project" value="TreeGrafter"/>
</dbReference>
<evidence type="ECO:0000256" key="8">
    <source>
        <dbReference type="ARBA" id="ARBA00047444"/>
    </source>
</evidence>
<comment type="cofactor">
    <cofactor evidence="1">
        <name>L-ascorbate</name>
        <dbReference type="ChEBI" id="CHEBI:38290"/>
    </cofactor>
</comment>
<name>A0A0L6U7B0_9BASI</name>
<evidence type="ECO:0000256" key="5">
    <source>
        <dbReference type="ARBA" id="ARBA00022964"/>
    </source>
</evidence>
<evidence type="ECO:0000313" key="11">
    <source>
        <dbReference type="EMBL" id="KNZ44242.1"/>
    </source>
</evidence>
<evidence type="ECO:0000256" key="1">
    <source>
        <dbReference type="ARBA" id="ARBA00001961"/>
    </source>
</evidence>
<keyword evidence="7" id="KW-0408">Iron</keyword>
<evidence type="ECO:0000259" key="10">
    <source>
        <dbReference type="PROSITE" id="PS51471"/>
    </source>
</evidence>
<dbReference type="InterPro" id="IPR019601">
    <property type="entry name" value="Oxoglutarate/Fe-dep_Oase_C"/>
</dbReference>
<dbReference type="VEuPathDB" id="FungiDB:VP01_937g2"/>
<dbReference type="InterPro" id="IPR005123">
    <property type="entry name" value="Oxoglu/Fe-dep_dioxygenase_dom"/>
</dbReference>
<feature type="compositionally biased region" description="Basic and acidic residues" evidence="9">
    <location>
        <begin position="14"/>
        <end position="33"/>
    </location>
</feature>
<accession>A0A0L6U7B0</accession>
<evidence type="ECO:0000256" key="6">
    <source>
        <dbReference type="ARBA" id="ARBA00023002"/>
    </source>
</evidence>
<dbReference type="Pfam" id="PF10637">
    <property type="entry name" value="Ofd1_CTDD"/>
    <property type="match status" value="1"/>
</dbReference>
<dbReference type="PANTHER" id="PTHR12117:SF0">
    <property type="entry name" value="PROLYL 3-HYDROXYLASE OGFOD1"/>
    <property type="match status" value="1"/>
</dbReference>
<dbReference type="EMBL" id="LAVV01015026">
    <property type="protein sequence ID" value="KNZ44242.1"/>
    <property type="molecule type" value="Genomic_DNA"/>
</dbReference>
<evidence type="ECO:0000256" key="4">
    <source>
        <dbReference type="ARBA" id="ARBA00022896"/>
    </source>
</evidence>
<proteinExistence type="inferred from homology"/>
<dbReference type="InterPro" id="IPR051842">
    <property type="entry name" value="uS12_prolyl_hydroxylase"/>
</dbReference>
<keyword evidence="3" id="KW-0479">Metal-binding</keyword>
<organism evidence="11 12">
    <name type="scientific">Puccinia sorghi</name>
    <dbReference type="NCBI Taxonomy" id="27349"/>
    <lineage>
        <taxon>Eukaryota</taxon>
        <taxon>Fungi</taxon>
        <taxon>Dikarya</taxon>
        <taxon>Basidiomycota</taxon>
        <taxon>Pucciniomycotina</taxon>
        <taxon>Pucciniomycetes</taxon>
        <taxon>Pucciniales</taxon>
        <taxon>Pucciniaceae</taxon>
        <taxon>Puccinia</taxon>
    </lineage>
</organism>
<feature type="region of interest" description="Disordered" evidence="9">
    <location>
        <begin position="1"/>
        <end position="39"/>
    </location>
</feature>
<evidence type="ECO:0000256" key="2">
    <source>
        <dbReference type="ARBA" id="ARBA00007443"/>
    </source>
</evidence>
<dbReference type="STRING" id="27349.A0A0L6U7B0"/>
<dbReference type="InterPro" id="IPR039558">
    <property type="entry name" value="TPA1/OFD1_N"/>
</dbReference>
<dbReference type="GO" id="GO:0005506">
    <property type="term" value="F:iron ion binding"/>
    <property type="evidence" value="ECO:0007669"/>
    <property type="project" value="InterPro"/>
</dbReference>
<dbReference type="InterPro" id="IPR043044">
    <property type="entry name" value="TPA1/Ofd1_C"/>
</dbReference>
<evidence type="ECO:0000256" key="7">
    <source>
        <dbReference type="ARBA" id="ARBA00023004"/>
    </source>
</evidence>
<dbReference type="InterPro" id="IPR006620">
    <property type="entry name" value="Pro_4_hyd_alph"/>
</dbReference>
<dbReference type="Proteomes" id="UP000037035">
    <property type="component" value="Unassembled WGS sequence"/>
</dbReference>
<dbReference type="Pfam" id="PF13661">
    <property type="entry name" value="2OG-FeII_Oxy_4"/>
    <property type="match status" value="1"/>
</dbReference>
<evidence type="ECO:0000256" key="3">
    <source>
        <dbReference type="ARBA" id="ARBA00022723"/>
    </source>
</evidence>
<comment type="catalytic activity">
    <reaction evidence="8">
        <text>[ribosomal protein uS12]-L-proline + 2-oxoglutarate + O2 = [ribosomal protein uS12]-(3S)-3-hydroxy-L-proline + succinate + CO2</text>
        <dbReference type="Rhea" id="RHEA:54156"/>
        <dbReference type="Rhea" id="RHEA-COMP:13816"/>
        <dbReference type="Rhea" id="RHEA-COMP:13818"/>
        <dbReference type="ChEBI" id="CHEBI:15379"/>
        <dbReference type="ChEBI" id="CHEBI:16526"/>
        <dbReference type="ChEBI" id="CHEBI:16810"/>
        <dbReference type="ChEBI" id="CHEBI:30031"/>
        <dbReference type="ChEBI" id="CHEBI:50342"/>
        <dbReference type="ChEBI" id="CHEBI:85428"/>
    </reaction>
</comment>
<dbReference type="GO" id="GO:0031543">
    <property type="term" value="F:peptidyl-proline dioxygenase activity"/>
    <property type="evidence" value="ECO:0007669"/>
    <property type="project" value="UniProtKB-ARBA"/>
</dbReference>
<evidence type="ECO:0000313" key="12">
    <source>
        <dbReference type="Proteomes" id="UP000037035"/>
    </source>
</evidence>
<dbReference type="Gene3D" id="3.60.130.20">
    <property type="entry name" value="Oxoglutarate/iron-dependent oxygenase, C-terminal degradation domain"/>
    <property type="match status" value="1"/>
</dbReference>
<dbReference type="OrthoDB" id="430522at2759"/>
<dbReference type="FunFam" id="3.60.130.20:FF:000003">
    <property type="entry name" value="Unplaced genomic scaffold supercont1.3, whole genome shotgun sequence"/>
    <property type="match status" value="1"/>
</dbReference>
<keyword evidence="12" id="KW-1185">Reference proteome</keyword>
<keyword evidence="5" id="KW-0223">Dioxygenase</keyword>
<dbReference type="GO" id="GO:0005737">
    <property type="term" value="C:cytoplasm"/>
    <property type="evidence" value="ECO:0007669"/>
    <property type="project" value="TreeGrafter"/>
</dbReference>
<dbReference type="AlphaFoldDB" id="A0A0L6U7B0"/>
<keyword evidence="6" id="KW-0560">Oxidoreductase</keyword>
<keyword evidence="4" id="KW-0847">Vitamin C</keyword>
<dbReference type="PROSITE" id="PS51471">
    <property type="entry name" value="FE2OG_OXY"/>
    <property type="match status" value="1"/>
</dbReference>
<reference evidence="11 12" key="1">
    <citation type="submission" date="2015-08" db="EMBL/GenBank/DDBJ databases">
        <title>Next Generation Sequencing and Analysis of the Genome of Puccinia sorghi L Schw, the Causal Agent of Maize Common Rust.</title>
        <authorList>
            <person name="Rochi L."/>
            <person name="Burguener G."/>
            <person name="Darino M."/>
            <person name="Turjanski A."/>
            <person name="Kreff E."/>
            <person name="Dieguez M.J."/>
            <person name="Sacco F."/>
        </authorList>
    </citation>
    <scope>NUCLEOTIDE SEQUENCE [LARGE SCALE GENOMIC DNA]</scope>
    <source>
        <strain evidence="11 12">RO10H11247</strain>
    </source>
</reference>
<dbReference type="PANTHER" id="PTHR12117">
    <property type="entry name" value="HISTONE ACETYLTRANSFERASE COMPLEX"/>
    <property type="match status" value="1"/>
</dbReference>
<evidence type="ECO:0000256" key="9">
    <source>
        <dbReference type="SAM" id="MobiDB-lite"/>
    </source>
</evidence>
<comment type="similarity">
    <text evidence="2">Belongs to the TPA1 family.</text>
</comment>
<feature type="domain" description="Fe2OG dioxygenase" evidence="10">
    <location>
        <begin position="193"/>
        <end position="301"/>
    </location>
</feature>
<sequence>MAIHHANSINTNTDDGHPQKRPKVDDGSTKPEQEAQLNSTAFSSRNLLSSLAPSLKLQHDQSIPYRHAVLRNMFDDNLLRISRDEIRNNLSFTLKETDIYKVRSLLIPGNILKNLSKPCRLLFRTANTVTSKHLTAFLSASTTATGDLANLDGLPGREAEKLKHVKRVRDTLYSNEFRQFLHQVTSCGPLSGKQTDMSINNYRQGCHLLNHDDVISTRRVSYILYLTDPDIPWQAADGGSLELYPVDSETRQPQPIPTSKILPSWNHFVFFVVQPGKSFHAVEEVFNLNKSRLSISGWFHLPHQDEPGYLDGFKIKEEGEKKLKSLGASLDQLKGKSSDNSLWVDIELQSAVQSCSSLTASDLDYLGQFIDRSFLQLADVSKLKARFVRDSHLSLMGFLSYEFSSQVKQAILVNEAEDLLALTKNPPESSLYPIQFHGPKFELGLQDDSWELVGPPHKHRYLTPSNKISATSNNPAKQGLLDLKALFQSSPFLKWLQLITTCIATSHHVTPRRFRPGLDYTLATSNEQPLLELLLSLTPSLGWEDGEVGGWDCYMASSDEDQSDPAVYKAASSSAAAQDEDDSTLLTIHPAWNKLDLVLRDPQVLTFTKYVSYKSPQSKWDIKAAYKFK</sequence>